<proteinExistence type="predicted"/>
<reference evidence="1 2" key="1">
    <citation type="submission" date="2020-06" db="EMBL/GenBank/DDBJ databases">
        <authorList>
            <person name="Li R."/>
            <person name="Bekaert M."/>
        </authorList>
    </citation>
    <scope>NUCLEOTIDE SEQUENCE [LARGE SCALE GENOMIC DNA]</scope>
    <source>
        <strain evidence="2">wild</strain>
    </source>
</reference>
<name>A0A6J8DZV9_MYTCO</name>
<dbReference type="OrthoDB" id="10572710at2759"/>
<keyword evidence="2" id="KW-1185">Reference proteome</keyword>
<dbReference type="EMBL" id="CACVKT020008172">
    <property type="protein sequence ID" value="CAC5413647.1"/>
    <property type="molecule type" value="Genomic_DNA"/>
</dbReference>
<evidence type="ECO:0000313" key="2">
    <source>
        <dbReference type="Proteomes" id="UP000507470"/>
    </source>
</evidence>
<sequence length="193" mass="22333">MVVGNRHKKTQNTIFNYKQTVLESVNKFKFLGNLLSQNGNVLLSAEALSKKALKVMYHIISYTSGLNQLPANLSVHLFDFTVRPILTYNCEIWYMDVYRSYYNAIARTRKSKSPFDKINFKDKSPPEKYCKFTLGIKKCVSNIASRYESGIFPLYCFIATQSLLYEDRLLSENSFDLRKECYSLSKSLHDQGI</sequence>
<dbReference type="AlphaFoldDB" id="A0A6J8DZV9"/>
<dbReference type="Proteomes" id="UP000507470">
    <property type="component" value="Unassembled WGS sequence"/>
</dbReference>
<gene>
    <name evidence="1" type="ORF">MCOR_46516</name>
</gene>
<accession>A0A6J8DZV9</accession>
<evidence type="ECO:0000313" key="1">
    <source>
        <dbReference type="EMBL" id="CAC5413647.1"/>
    </source>
</evidence>
<organism evidence="1 2">
    <name type="scientific">Mytilus coruscus</name>
    <name type="common">Sea mussel</name>
    <dbReference type="NCBI Taxonomy" id="42192"/>
    <lineage>
        <taxon>Eukaryota</taxon>
        <taxon>Metazoa</taxon>
        <taxon>Spiralia</taxon>
        <taxon>Lophotrochozoa</taxon>
        <taxon>Mollusca</taxon>
        <taxon>Bivalvia</taxon>
        <taxon>Autobranchia</taxon>
        <taxon>Pteriomorphia</taxon>
        <taxon>Mytilida</taxon>
        <taxon>Mytiloidea</taxon>
        <taxon>Mytilidae</taxon>
        <taxon>Mytilinae</taxon>
        <taxon>Mytilus</taxon>
    </lineage>
</organism>
<protein>
    <submittedName>
        <fullName evidence="1">Uncharacterized protein</fullName>
    </submittedName>
</protein>